<reference evidence="1" key="1">
    <citation type="journal article" date="2022" name="bioRxiv">
        <title>Sequencing and chromosome-scale assembly of the giantPleurodeles waltlgenome.</title>
        <authorList>
            <person name="Brown T."/>
            <person name="Elewa A."/>
            <person name="Iarovenko S."/>
            <person name="Subramanian E."/>
            <person name="Araus A.J."/>
            <person name="Petzold A."/>
            <person name="Susuki M."/>
            <person name="Suzuki K.-i.T."/>
            <person name="Hayashi T."/>
            <person name="Toyoda A."/>
            <person name="Oliveira C."/>
            <person name="Osipova E."/>
            <person name="Leigh N.D."/>
            <person name="Simon A."/>
            <person name="Yun M.H."/>
        </authorList>
    </citation>
    <scope>NUCLEOTIDE SEQUENCE</scope>
    <source>
        <strain evidence="1">20211129_DDA</strain>
        <tissue evidence="1">Liver</tissue>
    </source>
</reference>
<feature type="non-terminal residue" evidence="1">
    <location>
        <position position="103"/>
    </location>
</feature>
<keyword evidence="2" id="KW-1185">Reference proteome</keyword>
<comment type="caution">
    <text evidence="1">The sequence shown here is derived from an EMBL/GenBank/DDBJ whole genome shotgun (WGS) entry which is preliminary data.</text>
</comment>
<dbReference type="EMBL" id="JANPWB010000012">
    <property type="protein sequence ID" value="KAJ1113865.1"/>
    <property type="molecule type" value="Genomic_DNA"/>
</dbReference>
<accession>A0AAV7NCP5</accession>
<evidence type="ECO:0000313" key="1">
    <source>
        <dbReference type="EMBL" id="KAJ1113865.1"/>
    </source>
</evidence>
<sequence length="103" mass="12030">GIKGTLIPFSFFIEVWRESVSQIKGRPIFVKPEFPHHEHFVTERDKWKLRISAVGVKAVYHVHIAIGFSIALLPRMFQNTSLCFLIKWVIFGDKNVKYVNSRM</sequence>
<name>A0AAV7NCP5_PLEWA</name>
<evidence type="ECO:0000313" key="2">
    <source>
        <dbReference type="Proteomes" id="UP001066276"/>
    </source>
</evidence>
<feature type="non-terminal residue" evidence="1">
    <location>
        <position position="1"/>
    </location>
</feature>
<dbReference type="AlphaFoldDB" id="A0AAV7NCP5"/>
<organism evidence="1 2">
    <name type="scientific">Pleurodeles waltl</name>
    <name type="common">Iberian ribbed newt</name>
    <dbReference type="NCBI Taxonomy" id="8319"/>
    <lineage>
        <taxon>Eukaryota</taxon>
        <taxon>Metazoa</taxon>
        <taxon>Chordata</taxon>
        <taxon>Craniata</taxon>
        <taxon>Vertebrata</taxon>
        <taxon>Euteleostomi</taxon>
        <taxon>Amphibia</taxon>
        <taxon>Batrachia</taxon>
        <taxon>Caudata</taxon>
        <taxon>Salamandroidea</taxon>
        <taxon>Salamandridae</taxon>
        <taxon>Pleurodelinae</taxon>
        <taxon>Pleurodeles</taxon>
    </lineage>
</organism>
<proteinExistence type="predicted"/>
<protein>
    <submittedName>
        <fullName evidence="1">Uncharacterized protein</fullName>
    </submittedName>
</protein>
<dbReference type="Proteomes" id="UP001066276">
    <property type="component" value="Chromosome 8"/>
</dbReference>
<gene>
    <name evidence="1" type="ORF">NDU88_002106</name>
</gene>